<dbReference type="Proteomes" id="UP000480178">
    <property type="component" value="Chromosome"/>
</dbReference>
<dbReference type="PANTHER" id="PTHR43798">
    <property type="entry name" value="MONOACYLGLYCEROL LIPASE"/>
    <property type="match status" value="1"/>
</dbReference>
<name>A0A6C0GW46_9BACT</name>
<keyword evidence="3" id="KW-0472">Membrane</keyword>
<dbReference type="KEGG" id="rhoz:GXP67_35310"/>
<evidence type="ECO:0000256" key="2">
    <source>
        <dbReference type="ARBA" id="ARBA00022801"/>
    </source>
</evidence>
<dbReference type="Pfam" id="PF00561">
    <property type="entry name" value="Abhydrolase_1"/>
    <property type="match status" value="1"/>
</dbReference>
<keyword evidence="3" id="KW-1133">Transmembrane helix</keyword>
<dbReference type="AlphaFoldDB" id="A0A6C0GW46"/>
<keyword evidence="3" id="KW-0812">Transmembrane</keyword>
<dbReference type="InterPro" id="IPR000073">
    <property type="entry name" value="AB_hydrolase_1"/>
</dbReference>
<reference evidence="5 6" key="1">
    <citation type="submission" date="2020-01" db="EMBL/GenBank/DDBJ databases">
        <authorList>
            <person name="Kim M.K."/>
        </authorList>
    </citation>
    <scope>NUCLEOTIDE SEQUENCE [LARGE SCALE GENOMIC DNA]</scope>
    <source>
        <strain evidence="5 6">172606-1</strain>
    </source>
</reference>
<dbReference type="RefSeq" id="WP_162447497.1">
    <property type="nucleotide sequence ID" value="NZ_CP048222.1"/>
</dbReference>
<evidence type="ECO:0000313" key="6">
    <source>
        <dbReference type="Proteomes" id="UP000480178"/>
    </source>
</evidence>
<gene>
    <name evidence="5" type="ORF">GXP67_35310</name>
</gene>
<dbReference type="PRINTS" id="PR00793">
    <property type="entry name" value="PROAMNOPTASE"/>
</dbReference>
<dbReference type="InterPro" id="IPR029058">
    <property type="entry name" value="AB_hydrolase_fold"/>
</dbReference>
<dbReference type="GO" id="GO:0006508">
    <property type="term" value="P:proteolysis"/>
    <property type="evidence" value="ECO:0007669"/>
    <property type="project" value="InterPro"/>
</dbReference>
<sequence>MKRNIFRILKYTVFIGIIIVLLQVFLPRSYNVPPLFPRPTTQFWNLPTGSTIAYTLISGQGKKKPYPVIYLHGGPGGYIRQSFIKDISALANEGYDLYLYDQIGSGLSKRLDTITHYTVNRHIRDLAAIIEKLGKGKVILIGQSWGAILATLFAEKYPHKINKLILTSPGPIYPVNRKLANLPAPDSLHFIKPYFTNAQGNKKANNIRTRTMAFAATRFGIKLASDQEADAFATYLNYEVNRSVVCDTAKILDMDAGSGFFAGIMTFYDLLTVPDPRPGLKKLNMPVLIMKGECDNQPWAIQVNIYRCLATIVWWSYRMQAILFLLNNPYFI</sequence>
<evidence type="ECO:0000256" key="3">
    <source>
        <dbReference type="SAM" id="Phobius"/>
    </source>
</evidence>
<dbReference type="InterPro" id="IPR002410">
    <property type="entry name" value="Peptidase_S33"/>
</dbReference>
<keyword evidence="6" id="KW-1185">Reference proteome</keyword>
<organism evidence="5 6">
    <name type="scientific">Rhodocytophaga rosea</name>
    <dbReference type="NCBI Taxonomy" id="2704465"/>
    <lineage>
        <taxon>Bacteria</taxon>
        <taxon>Pseudomonadati</taxon>
        <taxon>Bacteroidota</taxon>
        <taxon>Cytophagia</taxon>
        <taxon>Cytophagales</taxon>
        <taxon>Rhodocytophagaceae</taxon>
        <taxon>Rhodocytophaga</taxon>
    </lineage>
</organism>
<comment type="similarity">
    <text evidence="1">Belongs to the peptidase S33 family.</text>
</comment>
<dbReference type="InterPro" id="IPR050266">
    <property type="entry name" value="AB_hydrolase_sf"/>
</dbReference>
<evidence type="ECO:0000259" key="4">
    <source>
        <dbReference type="Pfam" id="PF00561"/>
    </source>
</evidence>
<dbReference type="SUPFAM" id="SSF53474">
    <property type="entry name" value="alpha/beta-Hydrolases"/>
    <property type="match status" value="1"/>
</dbReference>
<dbReference type="EMBL" id="CP048222">
    <property type="protein sequence ID" value="QHT71562.1"/>
    <property type="molecule type" value="Genomic_DNA"/>
</dbReference>
<keyword evidence="2 5" id="KW-0378">Hydrolase</keyword>
<feature type="domain" description="AB hydrolase-1" evidence="4">
    <location>
        <begin position="66"/>
        <end position="214"/>
    </location>
</feature>
<protein>
    <submittedName>
        <fullName evidence="5">Alpha/beta hydrolase</fullName>
    </submittedName>
</protein>
<accession>A0A6C0GW46</accession>
<evidence type="ECO:0000256" key="1">
    <source>
        <dbReference type="ARBA" id="ARBA00010088"/>
    </source>
</evidence>
<dbReference type="PRINTS" id="PR00111">
    <property type="entry name" value="ABHYDROLASE"/>
</dbReference>
<dbReference type="PANTHER" id="PTHR43798:SF33">
    <property type="entry name" value="HYDROLASE, PUTATIVE (AFU_ORTHOLOGUE AFUA_2G14860)-RELATED"/>
    <property type="match status" value="1"/>
</dbReference>
<feature type="transmembrane region" description="Helical" evidence="3">
    <location>
        <begin position="12"/>
        <end position="30"/>
    </location>
</feature>
<proteinExistence type="inferred from homology"/>
<dbReference type="GO" id="GO:0016020">
    <property type="term" value="C:membrane"/>
    <property type="evidence" value="ECO:0007669"/>
    <property type="project" value="TreeGrafter"/>
</dbReference>
<evidence type="ECO:0000313" key="5">
    <source>
        <dbReference type="EMBL" id="QHT71562.1"/>
    </source>
</evidence>
<dbReference type="Gene3D" id="3.40.50.1820">
    <property type="entry name" value="alpha/beta hydrolase"/>
    <property type="match status" value="1"/>
</dbReference>
<dbReference type="GO" id="GO:0008233">
    <property type="term" value="F:peptidase activity"/>
    <property type="evidence" value="ECO:0007669"/>
    <property type="project" value="InterPro"/>
</dbReference>